<evidence type="ECO:0000256" key="3">
    <source>
        <dbReference type="ARBA" id="ARBA00022729"/>
    </source>
</evidence>
<evidence type="ECO:0000256" key="4">
    <source>
        <dbReference type="ARBA" id="ARBA00022837"/>
    </source>
</evidence>
<evidence type="ECO:0000256" key="1">
    <source>
        <dbReference type="ARBA" id="ARBA00004613"/>
    </source>
</evidence>
<dbReference type="Proteomes" id="UP000228496">
    <property type="component" value="Unassembled WGS sequence"/>
</dbReference>
<evidence type="ECO:0000313" key="7">
    <source>
        <dbReference type="Proteomes" id="UP000228496"/>
    </source>
</evidence>
<comment type="caution">
    <text evidence="6">The sequence shown here is derived from an EMBL/GenBank/DDBJ whole genome shotgun (WGS) entry which is preliminary data.</text>
</comment>
<keyword evidence="5" id="KW-0812">Transmembrane</keyword>
<evidence type="ECO:0000256" key="5">
    <source>
        <dbReference type="SAM" id="Phobius"/>
    </source>
</evidence>
<proteinExistence type="predicted"/>
<keyword evidence="2" id="KW-0964">Secreted</keyword>
<keyword evidence="5" id="KW-0472">Membrane</keyword>
<protein>
    <submittedName>
        <fullName evidence="6">Uncharacterized protein</fullName>
    </submittedName>
</protein>
<name>A0A2J0Q7P8_9BACT</name>
<evidence type="ECO:0000256" key="2">
    <source>
        <dbReference type="ARBA" id="ARBA00022525"/>
    </source>
</evidence>
<dbReference type="Pfam" id="PF18884">
    <property type="entry name" value="TSP3_bac"/>
    <property type="match status" value="2"/>
</dbReference>
<reference evidence="6 7" key="1">
    <citation type="submission" date="2017-09" db="EMBL/GenBank/DDBJ databases">
        <title>Depth-based differentiation of microbial function through sediment-hosted aquifers and enrichment of novel symbionts in the deep terrestrial subsurface.</title>
        <authorList>
            <person name="Probst A.J."/>
            <person name="Ladd B."/>
            <person name="Jarett J.K."/>
            <person name="Geller-Mcgrath D.E."/>
            <person name="Sieber C.M."/>
            <person name="Emerson J.B."/>
            <person name="Anantharaman K."/>
            <person name="Thomas B.C."/>
            <person name="Malmstrom R."/>
            <person name="Stieglmeier M."/>
            <person name="Klingl A."/>
            <person name="Woyke T."/>
            <person name="Ryan C.M."/>
            <person name="Banfield J.F."/>
        </authorList>
    </citation>
    <scope>NUCLEOTIDE SEQUENCE [LARGE SCALE GENOMIC DNA]</scope>
    <source>
        <strain evidence="6">CG10_big_fil_rev_8_21_14_0_10_36_16</strain>
    </source>
</reference>
<keyword evidence="3" id="KW-0732">Signal</keyword>
<evidence type="ECO:0000313" key="6">
    <source>
        <dbReference type="EMBL" id="PJE51102.1"/>
    </source>
</evidence>
<dbReference type="AlphaFoldDB" id="A0A2J0Q7P8"/>
<keyword evidence="4" id="KW-0106">Calcium</keyword>
<dbReference type="InterPro" id="IPR059100">
    <property type="entry name" value="TSP3_bac"/>
</dbReference>
<gene>
    <name evidence="6" type="ORF">COV29_02410</name>
</gene>
<dbReference type="EMBL" id="PCXQ01000004">
    <property type="protein sequence ID" value="PJE51102.1"/>
    <property type="molecule type" value="Genomic_DNA"/>
</dbReference>
<comment type="subcellular location">
    <subcellularLocation>
        <location evidence="1">Secreted</location>
    </subcellularLocation>
</comment>
<accession>A0A2J0Q7P8</accession>
<sequence length="522" mass="56861">MAKSEITEYIKQARQTIADDSLIKRALLSSGWQEQDVEEAFNEVDGKKSIPENDLKSASGGEVNQTFGEQAQPKIQSSVVSSIPRKSSAGRKAAIVFVVLLVLAAGAAAGYWYLGQSTPEFVLINSLEKLSEVKSGKYSVTVNADFFIGQSAFNQEDSNINGFVRSKSSFANILLSSLVLDAVEVAQFSGEVSVQEQGHGDVGKFNGLSGSFRLSSEGVFDHSIPGNEKSTFQFDMSGRIDVGDFVNFSAQTISAGHKFYINLSDFELGNNSENSQEVNNLFVPVVNKIKGQWYEFDATKVQNQGVGLDIGGKQLTDEETQMLIDKFKESGILKLRDELSSENIDGIETRHLRFIVDSEALVKYISEVLQILAEEKGISSEYSNYSEQQMNQLLSAIQMAGDIWIGKNDLLPRKISIDLLFIDPQETSTVTATFAYGFNGFNEPVSVAVPSGSVSGEELFEGLIGSIFSGDTDEDGLLDSYESIYGTDLENPDTDGDGYDDGEEVLNGFDPTKPGSIRLPGF</sequence>
<organism evidence="6 7">
    <name type="scientific">Candidatus Yanofskybacteria bacterium CG10_big_fil_rev_8_21_14_0_10_36_16</name>
    <dbReference type="NCBI Taxonomy" id="1975096"/>
    <lineage>
        <taxon>Bacteria</taxon>
        <taxon>Candidatus Yanofskyibacteriota</taxon>
    </lineage>
</organism>
<keyword evidence="5" id="KW-1133">Transmembrane helix</keyword>
<feature type="transmembrane region" description="Helical" evidence="5">
    <location>
        <begin position="93"/>
        <end position="114"/>
    </location>
</feature>
<dbReference type="Gene3D" id="2.50.20.20">
    <property type="match status" value="1"/>
</dbReference>